<proteinExistence type="predicted"/>
<accession>A0A0K0D0X9</accession>
<reference evidence="1" key="1">
    <citation type="submission" date="2012-09" db="EMBL/GenBank/DDBJ databases">
        <authorList>
            <person name="Martin A.A."/>
        </authorList>
    </citation>
    <scope>NUCLEOTIDE SEQUENCE</scope>
</reference>
<organism evidence="1 2">
    <name type="scientific">Angiostrongylus cantonensis</name>
    <name type="common">Rat lungworm</name>
    <dbReference type="NCBI Taxonomy" id="6313"/>
    <lineage>
        <taxon>Eukaryota</taxon>
        <taxon>Metazoa</taxon>
        <taxon>Ecdysozoa</taxon>
        <taxon>Nematoda</taxon>
        <taxon>Chromadorea</taxon>
        <taxon>Rhabditida</taxon>
        <taxon>Rhabditina</taxon>
        <taxon>Rhabditomorpha</taxon>
        <taxon>Strongyloidea</taxon>
        <taxon>Metastrongylidae</taxon>
        <taxon>Angiostrongylus</taxon>
    </lineage>
</organism>
<dbReference type="AlphaFoldDB" id="A0A0K0D0X9"/>
<reference evidence="2" key="2">
    <citation type="submission" date="2017-02" db="UniProtKB">
        <authorList>
            <consortium name="WormBaseParasite"/>
        </authorList>
    </citation>
    <scope>IDENTIFICATION</scope>
</reference>
<protein>
    <submittedName>
        <fullName evidence="2">Uncharacterized protein</fullName>
    </submittedName>
</protein>
<sequence length="248" mass="28174">MVEVTTNEMRHLRNTIFREVLLINLLVLGQVLRGARTRVRIGANVDLLPVFSNMFYDHVKAQGLKVGSFIAFPDFENAFEATAVKLTHMLSSELITKIRASGLLEFWNDMKLDIMQSYRSALLRGGVSPARATRWRLTQTGASDTDYNLHCEVASVFSNREQVLEASDDVEDVDSTLHKAELELHSLCWRRGTSLADNVFLTRDLIRMDTQLKAATTFFSFSQSVPPISLCAKCFPPFRHRRMFLILS</sequence>
<keyword evidence="1" id="KW-1185">Reference proteome</keyword>
<dbReference type="WBParaSite" id="ACAC_0000372401-mRNA-1">
    <property type="protein sequence ID" value="ACAC_0000372401-mRNA-1"/>
    <property type="gene ID" value="ACAC_0000372401"/>
</dbReference>
<evidence type="ECO:0000313" key="2">
    <source>
        <dbReference type="WBParaSite" id="ACAC_0000372401-mRNA-1"/>
    </source>
</evidence>
<name>A0A0K0D0X9_ANGCA</name>
<evidence type="ECO:0000313" key="1">
    <source>
        <dbReference type="Proteomes" id="UP000035642"/>
    </source>
</evidence>
<dbReference type="Proteomes" id="UP000035642">
    <property type="component" value="Unassembled WGS sequence"/>
</dbReference>